<reference evidence="1 2" key="1">
    <citation type="submission" date="2017-04" db="EMBL/GenBank/DDBJ databases">
        <title>Genome Sequence of the Model Brown-Rot Fungus Postia placenta SB12.</title>
        <authorList>
            <consortium name="DOE Joint Genome Institute"/>
            <person name="Gaskell J."/>
            <person name="Kersten P."/>
            <person name="Larrondo L.F."/>
            <person name="Canessa P."/>
            <person name="Martinez D."/>
            <person name="Hibbett D."/>
            <person name="Schmoll M."/>
            <person name="Kubicek C.P."/>
            <person name="Martinez A.T."/>
            <person name="Yadav J."/>
            <person name="Master E."/>
            <person name="Magnuson J.K."/>
            <person name="James T."/>
            <person name="Yaver D."/>
            <person name="Berka R."/>
            <person name="Labutti K."/>
            <person name="Lipzen A."/>
            <person name="Aerts A."/>
            <person name="Barry K."/>
            <person name="Henrissat B."/>
            <person name="Blanchette R."/>
            <person name="Grigoriev I."/>
            <person name="Cullen D."/>
        </authorList>
    </citation>
    <scope>NUCLEOTIDE SEQUENCE [LARGE SCALE GENOMIC DNA]</scope>
    <source>
        <strain evidence="1 2">MAD-698-R-SB12</strain>
    </source>
</reference>
<dbReference type="OrthoDB" id="10276753at2759"/>
<evidence type="ECO:0000313" key="1">
    <source>
        <dbReference type="EMBL" id="OSX57269.1"/>
    </source>
</evidence>
<keyword evidence="2" id="KW-1185">Reference proteome</keyword>
<dbReference type="AlphaFoldDB" id="A0A1X6MLW6"/>
<dbReference type="EMBL" id="KZ110609">
    <property type="protein sequence ID" value="OSX57269.1"/>
    <property type="molecule type" value="Genomic_DNA"/>
</dbReference>
<dbReference type="Proteomes" id="UP000194127">
    <property type="component" value="Unassembled WGS sequence"/>
</dbReference>
<sequence length="323" mass="36211">MPQRRCNDQISNNVELSDSLPVLLLHAKARPFSFCLDTLHGTNNIIVKMIQPMRLSLGRRSATLITGNIGCDKNFKLAGGLEKQKDFVASWRRRAEQPKVDIYPINLKENMAPMNKIHAERERTARCGDLSYLLRSVLVSMPAELPLYDPQRRHQRSYKYFSRPSHYSFGASIASPFKPADSHLRVYSWISTFLRLRQGTPPDVSNIAPPSAATRCAHSKGARVSLSIANPTVPHRATIAGARIANMMAAVQDARSNKEYITKLTMYLTRKDNHLDMMMSISVQFFRKPEDVSPWTCLGVLSSSASASCWANSSHPPLRAESL</sequence>
<gene>
    <name evidence="1" type="ORF">POSPLADRAFT_1050287</name>
</gene>
<dbReference type="GeneID" id="36324902"/>
<proteinExistence type="predicted"/>
<evidence type="ECO:0000313" key="2">
    <source>
        <dbReference type="Proteomes" id="UP000194127"/>
    </source>
</evidence>
<protein>
    <submittedName>
        <fullName evidence="1">Uncharacterized protein</fullName>
    </submittedName>
</protein>
<dbReference type="RefSeq" id="XP_024334063.1">
    <property type="nucleotide sequence ID" value="XM_024479952.1"/>
</dbReference>
<accession>A0A1X6MLW6</accession>
<organism evidence="1 2">
    <name type="scientific">Postia placenta MAD-698-R-SB12</name>
    <dbReference type="NCBI Taxonomy" id="670580"/>
    <lineage>
        <taxon>Eukaryota</taxon>
        <taxon>Fungi</taxon>
        <taxon>Dikarya</taxon>
        <taxon>Basidiomycota</taxon>
        <taxon>Agaricomycotina</taxon>
        <taxon>Agaricomycetes</taxon>
        <taxon>Polyporales</taxon>
        <taxon>Adustoporiaceae</taxon>
        <taxon>Rhodonia</taxon>
    </lineage>
</organism>
<name>A0A1X6MLW6_9APHY</name>